<evidence type="ECO:0008006" key="4">
    <source>
        <dbReference type="Google" id="ProtNLM"/>
    </source>
</evidence>
<feature type="compositionally biased region" description="Acidic residues" evidence="1">
    <location>
        <begin position="1"/>
        <end position="10"/>
    </location>
</feature>
<accession>A0A1I3M5R4</accession>
<evidence type="ECO:0000256" key="1">
    <source>
        <dbReference type="SAM" id="MobiDB-lite"/>
    </source>
</evidence>
<dbReference type="EMBL" id="FOQD01000013">
    <property type="protein sequence ID" value="SFI92374.1"/>
    <property type="molecule type" value="Genomic_DNA"/>
</dbReference>
<feature type="compositionally biased region" description="Basic and acidic residues" evidence="1">
    <location>
        <begin position="30"/>
        <end position="40"/>
    </location>
</feature>
<organism evidence="2 3">
    <name type="scientific">Planctomicrobium piriforme</name>
    <dbReference type="NCBI Taxonomy" id="1576369"/>
    <lineage>
        <taxon>Bacteria</taxon>
        <taxon>Pseudomonadati</taxon>
        <taxon>Planctomycetota</taxon>
        <taxon>Planctomycetia</taxon>
        <taxon>Planctomycetales</taxon>
        <taxon>Planctomycetaceae</taxon>
        <taxon>Planctomicrobium</taxon>
    </lineage>
</organism>
<feature type="region of interest" description="Disordered" evidence="1">
    <location>
        <begin position="1"/>
        <end position="58"/>
    </location>
</feature>
<dbReference type="Proteomes" id="UP000199518">
    <property type="component" value="Unassembled WGS sequence"/>
</dbReference>
<keyword evidence="3" id="KW-1185">Reference proteome</keyword>
<dbReference type="AlphaFoldDB" id="A0A1I3M5R4"/>
<sequence>MFEPTSDEATADAARSADNLQTAMPLAGREAARSVSEDGSRTANSAAPRKRRQDRAVSTTCPVRFTEPQKYRFLGAGVDSLDVGLFVDWSELHWDFFRALDEGKRRASGSTGIPFGTDGACLILPSGKPPSYSFHLQLPEYHLYFNRSEVPQRGTPNAYLCLNSQHLWRWWVPGALQEPLEFIDQLGGSVVGAKPSRVDLCADYHIPGGLDLNFLQHHRCPSHYRQRHDLDGNRLETFYLGARKSPTQCRIYDKGREIAHHGTKFWFRDIWETDSVEDVWRVEFQLRRPVLKRYGIHSVSEMVDSLPALWKECTEEWVTLRLRDRDTNITRCELHPWWQSVTEASSKFGDFKPLERVERIPTASVEWFVSQISGCLATYAARRQLPDLDQALSGICADVRQYWSYKNWQETFSTRSIQMGFDPTDALNKENPNEVFDFQI</sequence>
<name>A0A1I3M5R4_9PLAN</name>
<protein>
    <recommendedName>
        <fullName evidence="4">Replication initiation factor</fullName>
    </recommendedName>
</protein>
<evidence type="ECO:0000313" key="2">
    <source>
        <dbReference type="EMBL" id="SFI92374.1"/>
    </source>
</evidence>
<gene>
    <name evidence="2" type="ORF">SAMN05421753_113168</name>
</gene>
<proteinExistence type="predicted"/>
<reference evidence="3" key="1">
    <citation type="submission" date="2016-10" db="EMBL/GenBank/DDBJ databases">
        <authorList>
            <person name="Varghese N."/>
            <person name="Submissions S."/>
        </authorList>
    </citation>
    <scope>NUCLEOTIDE SEQUENCE [LARGE SCALE GENOMIC DNA]</scope>
    <source>
        <strain evidence="3">DSM 26348</strain>
    </source>
</reference>
<evidence type="ECO:0000313" key="3">
    <source>
        <dbReference type="Proteomes" id="UP000199518"/>
    </source>
</evidence>
<dbReference type="RefSeq" id="WP_175517627.1">
    <property type="nucleotide sequence ID" value="NZ_FOQD01000013.1"/>
</dbReference>
<dbReference type="STRING" id="1576369.SAMN05421753_113168"/>